<dbReference type="GO" id="GO:0030416">
    <property type="term" value="P:methylamine metabolic process"/>
    <property type="evidence" value="ECO:0007669"/>
    <property type="project" value="InterPro"/>
</dbReference>
<dbReference type="OrthoDB" id="673785at2"/>
<evidence type="ECO:0000256" key="2">
    <source>
        <dbReference type="ARBA" id="ARBA00022692"/>
    </source>
</evidence>
<proteinExistence type="predicted"/>
<organism evidence="7 8">
    <name type="scientific">Myroides guanonis</name>
    <dbReference type="NCBI Taxonomy" id="1150112"/>
    <lineage>
        <taxon>Bacteria</taxon>
        <taxon>Pseudomonadati</taxon>
        <taxon>Bacteroidota</taxon>
        <taxon>Flavobacteriia</taxon>
        <taxon>Flavobacteriales</taxon>
        <taxon>Flavobacteriaceae</taxon>
        <taxon>Myroides</taxon>
    </lineage>
</organism>
<dbReference type="RefSeq" id="WP_090679714.1">
    <property type="nucleotide sequence ID" value="NZ_FORU01000011.1"/>
</dbReference>
<sequence>MKKIISQIIQYLFVLLFAYAALNKWLTFSEFQVQLGQSTLLHGYDGFLSYVILIVELLVAVALCIPKTRLVALYLSVFIMTAFTIYIYVVLHHTSMSTCACTGIFEKMSFETHLWFNLGFVILGIYGIYLETTNKKATLKWVIGTVLAGIALVALLFFTSKHESAQQQDFTRTFLSDPLEIDSEMVFQKNSFYIAGVDGDKIYLGDYDSPFVIIEVDMNTKKETTHIVDIDDKDLQFYSLKTKVLPPYFYLADGVSAVVLRGKLGEWYAKTISLNQSYFTAFMPMDSSRFALRGVNGLTEQSELGILDINAEQPLTPFPELLKKQVDGLFDVDGMFSFSPKSKKLVYSYVYRNQYLVMDTNMKLMRTGTTIDTTSVAKINSQRTEKGEIKMTNPDVSVNSRSVVHRDLLFNISNVMGKKESHKEWRQVTVVDVYEIDNNRYIGSFYVNNQSGIKLFDMAVTDTHLYGLFAQKMIRFALPNWLEAN</sequence>
<evidence type="ECO:0000256" key="1">
    <source>
        <dbReference type="ARBA" id="ARBA00004141"/>
    </source>
</evidence>
<dbReference type="Proteomes" id="UP000243887">
    <property type="component" value="Unassembled WGS sequence"/>
</dbReference>
<evidence type="ECO:0000256" key="4">
    <source>
        <dbReference type="ARBA" id="ARBA00023136"/>
    </source>
</evidence>
<reference evidence="8" key="1">
    <citation type="submission" date="2016-10" db="EMBL/GenBank/DDBJ databases">
        <authorList>
            <person name="Varghese N."/>
            <person name="Submissions S."/>
        </authorList>
    </citation>
    <scope>NUCLEOTIDE SEQUENCE [LARGE SCALE GENOMIC DNA]</scope>
    <source>
        <strain evidence="8">DSM 26542</strain>
    </source>
</reference>
<dbReference type="Pfam" id="PF07291">
    <property type="entry name" value="MauE"/>
    <property type="match status" value="1"/>
</dbReference>
<evidence type="ECO:0000313" key="7">
    <source>
        <dbReference type="EMBL" id="SFJ60626.1"/>
    </source>
</evidence>
<dbReference type="InterPro" id="IPR009908">
    <property type="entry name" value="Methylamine_util_MauE"/>
</dbReference>
<evidence type="ECO:0000256" key="3">
    <source>
        <dbReference type="ARBA" id="ARBA00022989"/>
    </source>
</evidence>
<keyword evidence="8" id="KW-1185">Reference proteome</keyword>
<comment type="subcellular location">
    <subcellularLocation>
        <location evidence="1">Membrane</location>
        <topology evidence="1">Multi-pass membrane protein</topology>
    </subcellularLocation>
</comment>
<gene>
    <name evidence="7" type="ORF">SAMN04487893_11136</name>
</gene>
<keyword evidence="2 5" id="KW-0812">Transmembrane</keyword>
<protein>
    <submittedName>
        <fullName evidence="7">Uncharacterized membrane protein YphA, DoxX/SURF4 family</fullName>
    </submittedName>
</protein>
<accession>A0A1I3ST44</accession>
<keyword evidence="4 5" id="KW-0472">Membrane</keyword>
<dbReference type="GO" id="GO:0016020">
    <property type="term" value="C:membrane"/>
    <property type="evidence" value="ECO:0007669"/>
    <property type="project" value="UniProtKB-SubCell"/>
</dbReference>
<feature type="transmembrane region" description="Helical" evidence="5">
    <location>
        <begin position="47"/>
        <end position="65"/>
    </location>
</feature>
<dbReference type="EMBL" id="FORU01000011">
    <property type="protein sequence ID" value="SFJ60626.1"/>
    <property type="molecule type" value="Genomic_DNA"/>
</dbReference>
<feature type="transmembrane region" description="Helical" evidence="5">
    <location>
        <begin position="72"/>
        <end position="92"/>
    </location>
</feature>
<keyword evidence="3 5" id="KW-1133">Transmembrane helix</keyword>
<feature type="domain" description="Methylamine utilisation protein MauE" evidence="6">
    <location>
        <begin position="3"/>
        <end position="129"/>
    </location>
</feature>
<dbReference type="STRING" id="1150112.SAMN04487893_11136"/>
<evidence type="ECO:0000313" key="8">
    <source>
        <dbReference type="Proteomes" id="UP000243887"/>
    </source>
</evidence>
<evidence type="ECO:0000256" key="5">
    <source>
        <dbReference type="SAM" id="Phobius"/>
    </source>
</evidence>
<feature type="transmembrane region" description="Helical" evidence="5">
    <location>
        <begin position="112"/>
        <end position="129"/>
    </location>
</feature>
<evidence type="ECO:0000259" key="6">
    <source>
        <dbReference type="Pfam" id="PF07291"/>
    </source>
</evidence>
<name>A0A1I3ST44_9FLAO</name>
<dbReference type="AlphaFoldDB" id="A0A1I3ST44"/>
<feature type="transmembrane region" description="Helical" evidence="5">
    <location>
        <begin position="141"/>
        <end position="158"/>
    </location>
</feature>